<feature type="compositionally biased region" description="Pro residues" evidence="1">
    <location>
        <begin position="1"/>
        <end position="16"/>
    </location>
</feature>
<reference evidence="2" key="1">
    <citation type="submission" date="2020-02" db="EMBL/GenBank/DDBJ databases">
        <authorList>
            <person name="Meier V. D."/>
        </authorList>
    </citation>
    <scope>NUCLEOTIDE SEQUENCE</scope>
    <source>
        <strain evidence="2">AVDCRST_MAG27</strain>
    </source>
</reference>
<feature type="non-terminal residue" evidence="2">
    <location>
        <position position="1"/>
    </location>
</feature>
<sequence>PSPRRSMPSPPIPPAAPRWAAPAAGRSSSAGTGASSPTASAPWWKRLP</sequence>
<organism evidence="2">
    <name type="scientific">uncultured Craurococcus sp</name>
    <dbReference type="NCBI Taxonomy" id="1135998"/>
    <lineage>
        <taxon>Bacteria</taxon>
        <taxon>Pseudomonadati</taxon>
        <taxon>Pseudomonadota</taxon>
        <taxon>Alphaproteobacteria</taxon>
        <taxon>Acetobacterales</taxon>
        <taxon>Acetobacteraceae</taxon>
        <taxon>Craurococcus</taxon>
        <taxon>environmental samples</taxon>
    </lineage>
</organism>
<proteinExistence type="predicted"/>
<protein>
    <submittedName>
        <fullName evidence="2">Uncharacterized protein</fullName>
    </submittedName>
</protein>
<evidence type="ECO:0000313" key="2">
    <source>
        <dbReference type="EMBL" id="CAA9221893.1"/>
    </source>
</evidence>
<evidence type="ECO:0000256" key="1">
    <source>
        <dbReference type="SAM" id="MobiDB-lite"/>
    </source>
</evidence>
<dbReference type="AlphaFoldDB" id="A0A6J4HGY4"/>
<gene>
    <name evidence="2" type="ORF">AVDCRST_MAG27-543</name>
</gene>
<feature type="non-terminal residue" evidence="2">
    <location>
        <position position="48"/>
    </location>
</feature>
<accession>A0A6J4HGY4</accession>
<feature type="compositionally biased region" description="Low complexity" evidence="1">
    <location>
        <begin position="17"/>
        <end position="42"/>
    </location>
</feature>
<feature type="region of interest" description="Disordered" evidence="1">
    <location>
        <begin position="1"/>
        <end position="48"/>
    </location>
</feature>
<dbReference type="EMBL" id="CADCTD010000012">
    <property type="protein sequence ID" value="CAA9221893.1"/>
    <property type="molecule type" value="Genomic_DNA"/>
</dbReference>
<name>A0A6J4HGY4_9PROT</name>